<dbReference type="InterPro" id="IPR014710">
    <property type="entry name" value="RmlC-like_jellyroll"/>
</dbReference>
<dbReference type="Proteomes" id="UP001518989">
    <property type="component" value="Unassembled WGS sequence"/>
</dbReference>
<dbReference type="Pfam" id="PF07883">
    <property type="entry name" value="Cupin_2"/>
    <property type="match status" value="1"/>
</dbReference>
<feature type="domain" description="Cupin type-2" evidence="1">
    <location>
        <begin position="49"/>
        <end position="116"/>
    </location>
</feature>
<comment type="caution">
    <text evidence="2">The sequence shown here is derived from an EMBL/GenBank/DDBJ whole genome shotgun (WGS) entry which is preliminary data.</text>
</comment>
<proteinExistence type="predicted"/>
<dbReference type="EMBL" id="JACTNG010000002">
    <property type="protein sequence ID" value="MBO1078287.1"/>
    <property type="molecule type" value="Genomic_DNA"/>
</dbReference>
<dbReference type="InterPro" id="IPR052538">
    <property type="entry name" value="Flavonoid_dioxygenase-like"/>
</dbReference>
<dbReference type="Gene3D" id="2.60.120.10">
    <property type="entry name" value="Jelly Rolls"/>
    <property type="match status" value="1"/>
</dbReference>
<evidence type="ECO:0000313" key="2">
    <source>
        <dbReference type="EMBL" id="MBO1078287.1"/>
    </source>
</evidence>
<name>A0ABS3KMM0_9PROT</name>
<protein>
    <submittedName>
        <fullName evidence="2">Cupin domain-containing protein</fullName>
    </submittedName>
</protein>
<sequence>MSTTQQRRYFVRAEDVPGYSPANHTGTVNRRLIGPETVGAETMEVLHGTIAPGQGAAPHAHPGMEQACYILSGRARAEVGGQSREIGAGEMCFFPAGEEHIFTVVGEEPVTLLVIYSPPYGEDPAKVLRRTGEAHA</sequence>
<dbReference type="RefSeq" id="WP_207415715.1">
    <property type="nucleotide sequence ID" value="NZ_CP061178.1"/>
</dbReference>
<dbReference type="InterPro" id="IPR011051">
    <property type="entry name" value="RmlC_Cupin_sf"/>
</dbReference>
<organism evidence="2 3">
    <name type="scientific">Roseomonas haemaphysalidis</name>
    <dbReference type="NCBI Taxonomy" id="2768162"/>
    <lineage>
        <taxon>Bacteria</taxon>
        <taxon>Pseudomonadati</taxon>
        <taxon>Pseudomonadota</taxon>
        <taxon>Alphaproteobacteria</taxon>
        <taxon>Acetobacterales</taxon>
        <taxon>Roseomonadaceae</taxon>
        <taxon>Roseomonas</taxon>
    </lineage>
</organism>
<dbReference type="InterPro" id="IPR013096">
    <property type="entry name" value="Cupin_2"/>
</dbReference>
<accession>A0ABS3KMM0</accession>
<dbReference type="SUPFAM" id="SSF51182">
    <property type="entry name" value="RmlC-like cupins"/>
    <property type="match status" value="1"/>
</dbReference>
<evidence type="ECO:0000313" key="3">
    <source>
        <dbReference type="Proteomes" id="UP001518989"/>
    </source>
</evidence>
<dbReference type="PANTHER" id="PTHR43346:SF1">
    <property type="entry name" value="QUERCETIN 2,3-DIOXYGENASE-RELATED"/>
    <property type="match status" value="1"/>
</dbReference>
<gene>
    <name evidence="2" type="ORF">IAI61_04540</name>
</gene>
<keyword evidence="3" id="KW-1185">Reference proteome</keyword>
<reference evidence="2 3" key="1">
    <citation type="submission" date="2020-09" db="EMBL/GenBank/DDBJ databases">
        <title>Roseomonas.</title>
        <authorList>
            <person name="Zhu W."/>
        </authorList>
    </citation>
    <scope>NUCLEOTIDE SEQUENCE [LARGE SCALE GENOMIC DNA]</scope>
    <source>
        <strain evidence="2 3">573</strain>
    </source>
</reference>
<dbReference type="PANTHER" id="PTHR43346">
    <property type="entry name" value="LIGAND BINDING DOMAIN PROTEIN, PUTATIVE (AFU_ORTHOLOGUE AFUA_6G14370)-RELATED"/>
    <property type="match status" value="1"/>
</dbReference>
<evidence type="ECO:0000259" key="1">
    <source>
        <dbReference type="Pfam" id="PF07883"/>
    </source>
</evidence>